<sequence>MKRIILSLAIIVFALGSFAQNIQGGIITVEGKSSVKLAPEDISFTVNFSVKSENYKECAEMSVEKMEEIKKLFIQNGIDEELIKTNSFSIREVQKYDPQLRQSVFEGYEANIPVTIRTKKDYEKNDKIFELIKDNLQSNFNLNFALSEEQMETVKEKLIQLAVEDAKQKATVIAKSAEVKLGKIKSIQYGEPRMIGPYNTNMELMRAESMPAMSAAKADITSVLSPDEIEMRTNIVIAWEI</sequence>
<evidence type="ECO:0008006" key="4">
    <source>
        <dbReference type="Google" id="ProtNLM"/>
    </source>
</evidence>
<evidence type="ECO:0000256" key="1">
    <source>
        <dbReference type="SAM" id="SignalP"/>
    </source>
</evidence>
<dbReference type="InterPro" id="IPR007497">
    <property type="entry name" value="SIMPL/DUF541"/>
</dbReference>
<dbReference type="InterPro" id="IPR052022">
    <property type="entry name" value="26kDa_periplasmic_antigen"/>
</dbReference>
<keyword evidence="3" id="KW-1185">Reference proteome</keyword>
<dbReference type="PATRIC" id="fig|1544798.3.peg.2977"/>
<gene>
    <name evidence="2" type="ORF">LH29_14070</name>
</gene>
<dbReference type="Proteomes" id="UP000032544">
    <property type="component" value="Unassembled WGS sequence"/>
</dbReference>
<dbReference type="PANTHER" id="PTHR34387">
    <property type="entry name" value="SLR1258 PROTEIN"/>
    <property type="match status" value="1"/>
</dbReference>
<feature type="chain" id="PRO_5002331018" description="SIMPL domain-containing protein" evidence="1">
    <location>
        <begin position="20"/>
        <end position="241"/>
    </location>
</feature>
<dbReference type="Gene3D" id="3.30.110.170">
    <property type="entry name" value="Protein of unknown function (DUF541), domain 1"/>
    <property type="match status" value="1"/>
</dbReference>
<organism evidence="2 3">
    <name type="scientific">Draconibacterium sediminis</name>
    <dbReference type="NCBI Taxonomy" id="1544798"/>
    <lineage>
        <taxon>Bacteria</taxon>
        <taxon>Pseudomonadati</taxon>
        <taxon>Bacteroidota</taxon>
        <taxon>Bacteroidia</taxon>
        <taxon>Marinilabiliales</taxon>
        <taxon>Prolixibacteraceae</taxon>
        <taxon>Draconibacterium</taxon>
    </lineage>
</organism>
<name>A0A0D8J8R0_9BACT</name>
<dbReference type="OrthoDB" id="1118959at2"/>
<dbReference type="GO" id="GO:0006974">
    <property type="term" value="P:DNA damage response"/>
    <property type="evidence" value="ECO:0007669"/>
    <property type="project" value="TreeGrafter"/>
</dbReference>
<feature type="signal peptide" evidence="1">
    <location>
        <begin position="1"/>
        <end position="19"/>
    </location>
</feature>
<dbReference type="RefSeq" id="WP_045030636.1">
    <property type="nucleotide sequence ID" value="NZ_JRHC01000003.1"/>
</dbReference>
<evidence type="ECO:0000313" key="3">
    <source>
        <dbReference type="Proteomes" id="UP000032544"/>
    </source>
</evidence>
<reference evidence="2 3" key="1">
    <citation type="submission" date="2014-09" db="EMBL/GenBank/DDBJ databases">
        <title>Draft Genome Sequence of Draconibacterium sp. JN14CK-3.</title>
        <authorList>
            <person name="Dong C."/>
            <person name="Lai Q."/>
            <person name="Shao Z."/>
        </authorList>
    </citation>
    <scope>NUCLEOTIDE SEQUENCE [LARGE SCALE GENOMIC DNA]</scope>
    <source>
        <strain evidence="2 3">JN14CK-3</strain>
    </source>
</reference>
<accession>A0A0D8J8R0</accession>
<comment type="caution">
    <text evidence="2">The sequence shown here is derived from an EMBL/GenBank/DDBJ whole genome shotgun (WGS) entry which is preliminary data.</text>
</comment>
<protein>
    <recommendedName>
        <fullName evidence="4">SIMPL domain-containing protein</fullName>
    </recommendedName>
</protein>
<dbReference type="Gene3D" id="3.30.70.2970">
    <property type="entry name" value="Protein of unknown function (DUF541), domain 2"/>
    <property type="match status" value="1"/>
</dbReference>
<dbReference type="PANTHER" id="PTHR34387:SF2">
    <property type="entry name" value="SLR1258 PROTEIN"/>
    <property type="match status" value="1"/>
</dbReference>
<proteinExistence type="predicted"/>
<dbReference type="EMBL" id="JRHC01000003">
    <property type="protein sequence ID" value="KJF43360.1"/>
    <property type="molecule type" value="Genomic_DNA"/>
</dbReference>
<evidence type="ECO:0000313" key="2">
    <source>
        <dbReference type="EMBL" id="KJF43360.1"/>
    </source>
</evidence>
<dbReference type="AlphaFoldDB" id="A0A0D8J8R0"/>
<keyword evidence="1" id="KW-0732">Signal</keyword>
<dbReference type="Pfam" id="PF04402">
    <property type="entry name" value="SIMPL"/>
    <property type="match status" value="1"/>
</dbReference>